<keyword evidence="3 4" id="KW-0687">Ribonucleoprotein</keyword>
<name>A0A1V5MJ91_UNCT6</name>
<feature type="region of interest" description="Disordered" evidence="6">
    <location>
        <begin position="109"/>
        <end position="130"/>
    </location>
</feature>
<reference evidence="7" key="1">
    <citation type="submission" date="2017-02" db="EMBL/GenBank/DDBJ databases">
        <title>Delving into the versatile metabolic prowess of the omnipresent phylum Bacteroidetes.</title>
        <authorList>
            <person name="Nobu M.K."/>
            <person name="Mei R."/>
            <person name="Narihiro T."/>
            <person name="Kuroda K."/>
            <person name="Liu W.-T."/>
        </authorList>
    </citation>
    <scope>NUCLEOTIDE SEQUENCE</scope>
    <source>
        <strain evidence="7">ADurb.Bin417</strain>
    </source>
</reference>
<accession>A0A1V5MJ91</accession>
<feature type="compositionally biased region" description="Basic residues" evidence="6">
    <location>
        <begin position="111"/>
        <end position="130"/>
    </location>
</feature>
<evidence type="ECO:0000256" key="5">
    <source>
        <dbReference type="RuleBase" id="RU003816"/>
    </source>
</evidence>
<gene>
    <name evidence="7" type="primary">rpsI</name>
    <name evidence="7" type="ORF">BWY73_00419</name>
</gene>
<dbReference type="PANTHER" id="PTHR21569">
    <property type="entry name" value="RIBOSOMAL PROTEIN S9"/>
    <property type="match status" value="1"/>
</dbReference>
<dbReference type="GO" id="GO:0003735">
    <property type="term" value="F:structural constituent of ribosome"/>
    <property type="evidence" value="ECO:0007669"/>
    <property type="project" value="InterPro"/>
</dbReference>
<dbReference type="InterPro" id="IPR020574">
    <property type="entry name" value="Ribosomal_uS9_CS"/>
</dbReference>
<dbReference type="InterPro" id="IPR020568">
    <property type="entry name" value="Ribosomal_Su5_D2-typ_SF"/>
</dbReference>
<organism evidence="7">
    <name type="scientific">candidate division TA06 bacterium ADurb.Bin417</name>
    <dbReference type="NCBI Taxonomy" id="1852828"/>
    <lineage>
        <taxon>Bacteria</taxon>
        <taxon>Bacteria division TA06</taxon>
    </lineage>
</organism>
<dbReference type="FunFam" id="3.30.230.10:FF:000001">
    <property type="entry name" value="30S ribosomal protein S9"/>
    <property type="match status" value="1"/>
</dbReference>
<evidence type="ECO:0000256" key="1">
    <source>
        <dbReference type="ARBA" id="ARBA00005251"/>
    </source>
</evidence>
<comment type="similarity">
    <text evidence="1 4">Belongs to the universal ribosomal protein uS9 family.</text>
</comment>
<keyword evidence="2 4" id="KW-0689">Ribosomal protein</keyword>
<evidence type="ECO:0000256" key="2">
    <source>
        <dbReference type="ARBA" id="ARBA00022980"/>
    </source>
</evidence>
<dbReference type="Pfam" id="PF00380">
    <property type="entry name" value="Ribosomal_S9"/>
    <property type="match status" value="1"/>
</dbReference>
<sequence length="130" mass="14544">MANLIASASGGRKTSKAMVRFFEGTGKILVNDLPLETYFPDKFVQDDLKRPLVAAEAVDRYDVQALARGGGKIGQAQAVRLAISRALVKINGELKATLRHADLLTRDPRMKERKKYGRKSARRGFQWTKR</sequence>
<comment type="caution">
    <text evidence="7">The sequence shown here is derived from an EMBL/GenBank/DDBJ whole genome shotgun (WGS) entry which is preliminary data.</text>
</comment>
<dbReference type="PANTHER" id="PTHR21569:SF1">
    <property type="entry name" value="SMALL RIBOSOMAL SUBUNIT PROTEIN US9M"/>
    <property type="match status" value="1"/>
</dbReference>
<evidence type="ECO:0000256" key="6">
    <source>
        <dbReference type="SAM" id="MobiDB-lite"/>
    </source>
</evidence>
<dbReference type="Gene3D" id="3.30.230.10">
    <property type="match status" value="1"/>
</dbReference>
<dbReference type="NCBIfam" id="NF001099">
    <property type="entry name" value="PRK00132.1"/>
    <property type="match status" value="1"/>
</dbReference>
<protein>
    <recommendedName>
        <fullName evidence="5">30S ribosomal protein S9</fullName>
    </recommendedName>
</protein>
<dbReference type="PROSITE" id="PS00360">
    <property type="entry name" value="RIBOSOMAL_S9"/>
    <property type="match status" value="1"/>
</dbReference>
<dbReference type="GO" id="GO:0003723">
    <property type="term" value="F:RNA binding"/>
    <property type="evidence" value="ECO:0007669"/>
    <property type="project" value="TreeGrafter"/>
</dbReference>
<dbReference type="InterPro" id="IPR014721">
    <property type="entry name" value="Ribsml_uS5_D2-typ_fold_subgr"/>
</dbReference>
<dbReference type="InterPro" id="IPR000754">
    <property type="entry name" value="Ribosomal_uS9"/>
</dbReference>
<dbReference type="InterPro" id="IPR023035">
    <property type="entry name" value="Ribosomal_uS9_bac/plastid"/>
</dbReference>
<dbReference type="GO" id="GO:0022627">
    <property type="term" value="C:cytosolic small ribosomal subunit"/>
    <property type="evidence" value="ECO:0007669"/>
    <property type="project" value="TreeGrafter"/>
</dbReference>
<dbReference type="GO" id="GO:0006412">
    <property type="term" value="P:translation"/>
    <property type="evidence" value="ECO:0007669"/>
    <property type="project" value="InterPro"/>
</dbReference>
<evidence type="ECO:0000313" key="7">
    <source>
        <dbReference type="EMBL" id="OPZ93256.1"/>
    </source>
</evidence>
<dbReference type="Proteomes" id="UP000485484">
    <property type="component" value="Unassembled WGS sequence"/>
</dbReference>
<evidence type="ECO:0000256" key="4">
    <source>
        <dbReference type="RuleBase" id="RU003815"/>
    </source>
</evidence>
<dbReference type="AlphaFoldDB" id="A0A1V5MJ91"/>
<dbReference type="EMBL" id="MWAK01000035">
    <property type="protein sequence ID" value="OPZ93256.1"/>
    <property type="molecule type" value="Genomic_DNA"/>
</dbReference>
<dbReference type="SUPFAM" id="SSF54211">
    <property type="entry name" value="Ribosomal protein S5 domain 2-like"/>
    <property type="match status" value="1"/>
</dbReference>
<evidence type="ECO:0000256" key="3">
    <source>
        <dbReference type="ARBA" id="ARBA00023274"/>
    </source>
</evidence>
<proteinExistence type="inferred from homology"/>